<dbReference type="GO" id="GO:0005886">
    <property type="term" value="C:plasma membrane"/>
    <property type="evidence" value="ECO:0007669"/>
    <property type="project" value="TreeGrafter"/>
</dbReference>
<proteinExistence type="predicted"/>
<name>A0A3M0CHW4_9PROT</name>
<evidence type="ECO:0000313" key="3">
    <source>
        <dbReference type="Proteomes" id="UP000271227"/>
    </source>
</evidence>
<dbReference type="PANTHER" id="PTHR35813">
    <property type="entry name" value="INNER MEMBRANE PROTEIN YBAN"/>
    <property type="match status" value="1"/>
</dbReference>
<dbReference type="EMBL" id="REFR01000011">
    <property type="protein sequence ID" value="RMB08100.1"/>
    <property type="molecule type" value="Genomic_DNA"/>
</dbReference>
<dbReference type="InterPro" id="IPR007401">
    <property type="entry name" value="DUF454"/>
</dbReference>
<dbReference type="PANTHER" id="PTHR35813:SF1">
    <property type="entry name" value="INNER MEMBRANE PROTEIN YBAN"/>
    <property type="match status" value="1"/>
</dbReference>
<dbReference type="FunCoup" id="A0A3M0CHW4">
    <property type="interactions" value="43"/>
</dbReference>
<reference evidence="2 3" key="1">
    <citation type="submission" date="2018-10" db="EMBL/GenBank/DDBJ databases">
        <title>Genomic Encyclopedia of Archaeal and Bacterial Type Strains, Phase II (KMG-II): from individual species to whole genera.</title>
        <authorList>
            <person name="Goeker M."/>
        </authorList>
    </citation>
    <scope>NUCLEOTIDE SEQUENCE [LARGE SCALE GENOMIC DNA]</scope>
    <source>
        <strain evidence="2 3">DSM 25217</strain>
    </source>
</reference>
<dbReference type="AlphaFoldDB" id="A0A3M0CHW4"/>
<dbReference type="RefSeq" id="WP_121938844.1">
    <property type="nucleotide sequence ID" value="NZ_REFR01000011.1"/>
</dbReference>
<evidence type="ECO:0000313" key="2">
    <source>
        <dbReference type="EMBL" id="RMB08100.1"/>
    </source>
</evidence>
<accession>A0A3M0CHW4</accession>
<dbReference type="InParanoid" id="A0A3M0CHW4"/>
<keyword evidence="3" id="KW-1185">Reference proteome</keyword>
<keyword evidence="1" id="KW-0812">Transmembrane</keyword>
<gene>
    <name evidence="2" type="ORF">BXY39_2196</name>
</gene>
<dbReference type="PIRSF" id="PIRSF016789">
    <property type="entry name" value="DUF454"/>
    <property type="match status" value="1"/>
</dbReference>
<evidence type="ECO:0008006" key="4">
    <source>
        <dbReference type="Google" id="ProtNLM"/>
    </source>
</evidence>
<keyword evidence="1" id="KW-0472">Membrane</keyword>
<dbReference type="Pfam" id="PF04304">
    <property type="entry name" value="DUF454"/>
    <property type="match status" value="1"/>
</dbReference>
<sequence>MSGRPPFSPARPVWFLLGLMALGAGMAGVVLPLVPTTPFILLAAFAFARSSPRLHDWLLAHRVFGPLIADWRAHGAIRRPAKVVSMVSIVIVAALSLIMGVPLTVFAIQLVALGLVAAFILSRPSPPADGAG</sequence>
<comment type="caution">
    <text evidence="2">The sequence shown here is derived from an EMBL/GenBank/DDBJ whole genome shotgun (WGS) entry which is preliminary data.</text>
</comment>
<feature type="transmembrane region" description="Helical" evidence="1">
    <location>
        <begin position="12"/>
        <end position="45"/>
    </location>
</feature>
<keyword evidence="1" id="KW-1133">Transmembrane helix</keyword>
<dbReference type="OrthoDB" id="9816293at2"/>
<dbReference type="Proteomes" id="UP000271227">
    <property type="component" value="Unassembled WGS sequence"/>
</dbReference>
<organism evidence="2 3">
    <name type="scientific">Eilatimonas milleporae</name>
    <dbReference type="NCBI Taxonomy" id="911205"/>
    <lineage>
        <taxon>Bacteria</taxon>
        <taxon>Pseudomonadati</taxon>
        <taxon>Pseudomonadota</taxon>
        <taxon>Alphaproteobacteria</taxon>
        <taxon>Kordiimonadales</taxon>
        <taxon>Kordiimonadaceae</taxon>
        <taxon>Eilatimonas</taxon>
    </lineage>
</organism>
<evidence type="ECO:0000256" key="1">
    <source>
        <dbReference type="SAM" id="Phobius"/>
    </source>
</evidence>
<feature type="transmembrane region" description="Helical" evidence="1">
    <location>
        <begin position="87"/>
        <end position="120"/>
    </location>
</feature>
<protein>
    <recommendedName>
        <fullName evidence="4">Inner membrane protein</fullName>
    </recommendedName>
</protein>